<accession>A0A366FGD6</accession>
<reference evidence="8 9" key="1">
    <citation type="submission" date="2018-06" db="EMBL/GenBank/DDBJ databases">
        <title>Genomic Encyclopedia of Type Strains, Phase IV (KMG-IV): sequencing the most valuable type-strain genomes for metagenomic binning, comparative biology and taxonomic classification.</title>
        <authorList>
            <person name="Goeker M."/>
        </authorList>
    </citation>
    <scope>NUCLEOTIDE SEQUENCE [LARGE SCALE GENOMIC DNA]</scope>
    <source>
        <strain evidence="8 9">DSM 24875</strain>
    </source>
</reference>
<evidence type="ECO:0000256" key="3">
    <source>
        <dbReference type="ARBA" id="ARBA00022475"/>
    </source>
</evidence>
<dbReference type="InterPro" id="IPR003339">
    <property type="entry name" value="ABC/ECF_trnsptr_transmembrane"/>
</dbReference>
<dbReference type="AlphaFoldDB" id="A0A366FGD6"/>
<keyword evidence="5 7" id="KW-1133">Transmembrane helix</keyword>
<comment type="subcellular location">
    <subcellularLocation>
        <location evidence="1">Cell membrane</location>
        <topology evidence="1">Multi-pass membrane protein</topology>
    </subcellularLocation>
</comment>
<dbReference type="Proteomes" id="UP000253529">
    <property type="component" value="Unassembled WGS sequence"/>
</dbReference>
<dbReference type="InterPro" id="IPR012809">
    <property type="entry name" value="ECF_CbiQ"/>
</dbReference>
<evidence type="ECO:0000256" key="1">
    <source>
        <dbReference type="ARBA" id="ARBA00004651"/>
    </source>
</evidence>
<gene>
    <name evidence="8" type="ORF">DFR50_112151</name>
</gene>
<dbReference type="CDD" id="cd16914">
    <property type="entry name" value="EcfT"/>
    <property type="match status" value="1"/>
</dbReference>
<evidence type="ECO:0000256" key="6">
    <source>
        <dbReference type="ARBA" id="ARBA00023136"/>
    </source>
</evidence>
<keyword evidence="3" id="KW-1003">Cell membrane</keyword>
<evidence type="ECO:0000313" key="8">
    <source>
        <dbReference type="EMBL" id="RBP13176.1"/>
    </source>
</evidence>
<keyword evidence="4 7" id="KW-0812">Transmembrane</keyword>
<keyword evidence="6 7" id="KW-0472">Membrane</keyword>
<name>A0A366FGD6_9HYPH</name>
<comment type="similarity">
    <text evidence="2">Belongs to the CbiQ family.</text>
</comment>
<sequence length="263" mass="28551">MGGAAPAAGAPLVGANSSGGSLKALDGRVRILATAAFALATVSFSHFGPLLIALGGAMLVARLVELPILKTLRRIIAMDMFIAFMILMLPFTTLGEPLFFVFGFPASRQGLVEAALIGLKANAIVLMAMALLSSFEPVELARAMGRLGVPERLVHLVLFNIRYIDLLYRELHRLRTAMRARAFRANASWHACVSMGYLIGMMLIRALERSERILQAMKCRGFTGRLYLDGEERIQRLDLVFAAAFAAFVGALTLWEILSVAAL</sequence>
<feature type="transmembrane region" description="Helical" evidence="7">
    <location>
        <begin position="114"/>
        <end position="132"/>
    </location>
</feature>
<proteinExistence type="inferred from homology"/>
<feature type="transmembrane region" description="Helical" evidence="7">
    <location>
        <begin position="81"/>
        <end position="102"/>
    </location>
</feature>
<evidence type="ECO:0000313" key="9">
    <source>
        <dbReference type="Proteomes" id="UP000253529"/>
    </source>
</evidence>
<evidence type="ECO:0000256" key="2">
    <source>
        <dbReference type="ARBA" id="ARBA00008564"/>
    </source>
</evidence>
<comment type="caution">
    <text evidence="8">The sequence shown here is derived from an EMBL/GenBank/DDBJ whole genome shotgun (WGS) entry which is preliminary data.</text>
</comment>
<protein>
    <submittedName>
        <fullName evidence="8">Cobalt/nickel transport system permease protein</fullName>
    </submittedName>
</protein>
<dbReference type="EMBL" id="QNRK01000012">
    <property type="protein sequence ID" value="RBP13176.1"/>
    <property type="molecule type" value="Genomic_DNA"/>
</dbReference>
<dbReference type="Pfam" id="PF02361">
    <property type="entry name" value="CbiQ"/>
    <property type="match status" value="1"/>
</dbReference>
<dbReference type="InterPro" id="IPR051611">
    <property type="entry name" value="ECF_transporter_component"/>
</dbReference>
<dbReference type="PANTHER" id="PTHR34857:SF2">
    <property type="entry name" value="SLL0384 PROTEIN"/>
    <property type="match status" value="1"/>
</dbReference>
<organism evidence="8 9">
    <name type="scientific">Roseiarcus fermentans</name>
    <dbReference type="NCBI Taxonomy" id="1473586"/>
    <lineage>
        <taxon>Bacteria</taxon>
        <taxon>Pseudomonadati</taxon>
        <taxon>Pseudomonadota</taxon>
        <taxon>Alphaproteobacteria</taxon>
        <taxon>Hyphomicrobiales</taxon>
        <taxon>Roseiarcaceae</taxon>
        <taxon>Roseiarcus</taxon>
    </lineage>
</organism>
<dbReference type="GO" id="GO:0043190">
    <property type="term" value="C:ATP-binding cassette (ABC) transporter complex"/>
    <property type="evidence" value="ECO:0007669"/>
    <property type="project" value="InterPro"/>
</dbReference>
<dbReference type="GO" id="GO:0006824">
    <property type="term" value="P:cobalt ion transport"/>
    <property type="evidence" value="ECO:0007669"/>
    <property type="project" value="InterPro"/>
</dbReference>
<keyword evidence="9" id="KW-1185">Reference proteome</keyword>
<dbReference type="PANTHER" id="PTHR34857">
    <property type="entry name" value="SLL0384 PROTEIN"/>
    <property type="match status" value="1"/>
</dbReference>
<dbReference type="OrthoDB" id="4533at2"/>
<dbReference type="RefSeq" id="WP_113889624.1">
    <property type="nucleotide sequence ID" value="NZ_QNRK01000012.1"/>
</dbReference>
<evidence type="ECO:0000256" key="7">
    <source>
        <dbReference type="SAM" id="Phobius"/>
    </source>
</evidence>
<evidence type="ECO:0000256" key="4">
    <source>
        <dbReference type="ARBA" id="ARBA00022692"/>
    </source>
</evidence>
<evidence type="ECO:0000256" key="5">
    <source>
        <dbReference type="ARBA" id="ARBA00022989"/>
    </source>
</evidence>
<dbReference type="NCBIfam" id="TIGR02454">
    <property type="entry name" value="ECF_T_CbiQ"/>
    <property type="match status" value="1"/>
</dbReference>
<feature type="transmembrane region" description="Helical" evidence="7">
    <location>
        <begin position="31"/>
        <end position="60"/>
    </location>
</feature>
<feature type="transmembrane region" description="Helical" evidence="7">
    <location>
        <begin position="239"/>
        <end position="258"/>
    </location>
</feature>
<feature type="transmembrane region" description="Helical" evidence="7">
    <location>
        <begin position="188"/>
        <end position="207"/>
    </location>
</feature>